<feature type="transmembrane region" description="Helical" evidence="10">
    <location>
        <begin position="145"/>
        <end position="163"/>
    </location>
</feature>
<sequence>MSSTVDTRWDALLSTPRARRVAEWAGLLGVTLLAAVLRLWNLGQPHSLVFDETYYVKDAYTLLNLGYEGSWPDDPNPAFEAGNVDSYLDAGSFIVHPPLGKWLIALGLAVFGAESSVGWRVSVALTGILAVALLWVVARLLLRSALLATVAGGLFAIDGQAIVLSRVALLDNFLMFFGLLGALFVLLDRRPSRERLRWWVARRTAADRPIDWGPALWARPWLLAAGVAFGAASAVKWSGLYLLAFFAIYTLAVDALARRRAGVEFWASGTLLRQAPASFVLMVPIALAVHIASWAGWFATAGGYYRRWAEAPGNAWEGALAWVPLDWQSWWHYQTSAYNFHVGLTSDHGWQSPAWQWLPMLRPTALYRLSTANGEGGCDAAACESFITTLPNPIIWWLAVASLAYLVVRLIRHRDWRAGFVLTGVAAGFVPWLLYPNRTTFEFYSIVFEPFLILGLVLTLGVILGRPTDAPWRRKQGVGIVVVVLVMCVLVSAFFYPLATGMQTPELFTRSHYWLPGWR</sequence>
<proteinExistence type="inferred from homology"/>
<dbReference type="EMBL" id="VFOM01000001">
    <property type="protein sequence ID" value="TQL47218.1"/>
    <property type="molecule type" value="Genomic_DNA"/>
</dbReference>
<evidence type="ECO:0000256" key="1">
    <source>
        <dbReference type="ARBA" id="ARBA00004127"/>
    </source>
</evidence>
<feature type="transmembrane region" description="Helical" evidence="10">
    <location>
        <begin position="240"/>
        <end position="257"/>
    </location>
</feature>
<gene>
    <name evidence="13" type="ORF">FB562_0270</name>
</gene>
<evidence type="ECO:0000259" key="12">
    <source>
        <dbReference type="Pfam" id="PF16192"/>
    </source>
</evidence>
<evidence type="ECO:0000256" key="7">
    <source>
        <dbReference type="ARBA" id="ARBA00022989"/>
    </source>
</evidence>
<evidence type="ECO:0000256" key="6">
    <source>
        <dbReference type="ARBA" id="ARBA00022692"/>
    </source>
</evidence>
<comment type="function">
    <text evidence="10">Protein O-mannosyltransferase that catalyzes the transfer of a single mannose residue from a polyprenol phospho-mannosyl lipidic donor to the hydroxyl group of selected serine and threonine residues in acceptor proteins.</text>
</comment>
<dbReference type="OrthoDB" id="9776737at2"/>
<feature type="transmembrane region" description="Helical" evidence="10">
    <location>
        <begin position="394"/>
        <end position="411"/>
    </location>
</feature>
<feature type="transmembrane region" description="Helical" evidence="10">
    <location>
        <begin position="21"/>
        <end position="40"/>
    </location>
</feature>
<reference evidence="13 14" key="1">
    <citation type="submission" date="2019-06" db="EMBL/GenBank/DDBJ databases">
        <title>Sequencing the genomes of 1000 actinobacteria strains.</title>
        <authorList>
            <person name="Klenk H.-P."/>
        </authorList>
    </citation>
    <scope>NUCLEOTIDE SEQUENCE [LARGE SCALE GENOMIC DNA]</scope>
    <source>
        <strain evidence="13 14">DSM 26477</strain>
    </source>
</reference>
<evidence type="ECO:0000313" key="13">
    <source>
        <dbReference type="EMBL" id="TQL47218.1"/>
    </source>
</evidence>
<feature type="transmembrane region" description="Helical" evidence="10">
    <location>
        <begin position="278"/>
        <end position="299"/>
    </location>
</feature>
<feature type="transmembrane region" description="Helical" evidence="10">
    <location>
        <begin position="441"/>
        <end position="465"/>
    </location>
</feature>
<keyword evidence="10" id="KW-1003">Cell membrane</keyword>
<keyword evidence="7 10" id="KW-1133">Transmembrane helix</keyword>
<dbReference type="InterPro" id="IPR003342">
    <property type="entry name" value="ArnT-like_N"/>
</dbReference>
<comment type="subcellular location">
    <subcellularLocation>
        <location evidence="10">Cell membrane</location>
    </subcellularLocation>
    <subcellularLocation>
        <location evidence="1">Endomembrane system</location>
        <topology evidence="1">Multi-pass membrane protein</topology>
    </subcellularLocation>
</comment>
<evidence type="ECO:0000256" key="2">
    <source>
        <dbReference type="ARBA" id="ARBA00004922"/>
    </source>
</evidence>
<keyword evidence="5 10" id="KW-0808">Transferase</keyword>
<evidence type="ECO:0000256" key="10">
    <source>
        <dbReference type="RuleBase" id="RU367007"/>
    </source>
</evidence>
<dbReference type="GO" id="GO:0005886">
    <property type="term" value="C:plasma membrane"/>
    <property type="evidence" value="ECO:0007669"/>
    <property type="project" value="UniProtKB-SubCell"/>
</dbReference>
<evidence type="ECO:0000313" key="14">
    <source>
        <dbReference type="Proteomes" id="UP000317998"/>
    </source>
</evidence>
<dbReference type="EC" id="2.4.1.-" evidence="10"/>
<dbReference type="AlphaFoldDB" id="A0A542YGJ1"/>
<evidence type="ECO:0000259" key="11">
    <source>
        <dbReference type="Pfam" id="PF02366"/>
    </source>
</evidence>
<feature type="domain" description="ArnT-like N-terminal" evidence="11">
    <location>
        <begin position="97"/>
        <end position="200"/>
    </location>
</feature>
<feature type="domain" description="Protein O-mannosyl-transferase C-terminal four TM" evidence="12">
    <location>
        <begin position="327"/>
        <end position="518"/>
    </location>
</feature>
<dbReference type="InterPro" id="IPR032421">
    <property type="entry name" value="PMT_4TMC"/>
</dbReference>
<accession>A0A542YGJ1</accession>
<dbReference type="PANTHER" id="PTHR10050:SF46">
    <property type="entry name" value="PROTEIN O-MANNOSYL-TRANSFERASE 2"/>
    <property type="match status" value="1"/>
</dbReference>
<dbReference type="InterPro" id="IPR027005">
    <property type="entry name" value="PMT-like"/>
</dbReference>
<feature type="transmembrane region" description="Helical" evidence="10">
    <location>
        <begin position="169"/>
        <end position="187"/>
    </location>
</feature>
<dbReference type="PANTHER" id="PTHR10050">
    <property type="entry name" value="DOLICHYL-PHOSPHATE-MANNOSE--PROTEIN MANNOSYLTRANSFERASE"/>
    <property type="match status" value="1"/>
</dbReference>
<evidence type="ECO:0000256" key="3">
    <source>
        <dbReference type="ARBA" id="ARBA00007222"/>
    </source>
</evidence>
<dbReference type="Proteomes" id="UP000317998">
    <property type="component" value="Unassembled WGS sequence"/>
</dbReference>
<keyword evidence="8 10" id="KW-0472">Membrane</keyword>
<keyword evidence="6 10" id="KW-0812">Transmembrane</keyword>
<dbReference type="RefSeq" id="WP_141879498.1">
    <property type="nucleotide sequence ID" value="NZ_VFOM01000001.1"/>
</dbReference>
<feature type="transmembrane region" description="Helical" evidence="10">
    <location>
        <begin position="477"/>
        <end position="499"/>
    </location>
</feature>
<comment type="pathway">
    <text evidence="2 10">Protein modification; protein glycosylation.</text>
</comment>
<dbReference type="Pfam" id="PF16192">
    <property type="entry name" value="PMT_4TMC"/>
    <property type="match status" value="1"/>
</dbReference>
<evidence type="ECO:0000256" key="8">
    <source>
        <dbReference type="ARBA" id="ARBA00023136"/>
    </source>
</evidence>
<feature type="transmembrane region" description="Helical" evidence="10">
    <location>
        <begin position="418"/>
        <end position="435"/>
    </location>
</feature>
<comment type="caution">
    <text evidence="13">The sequence shown here is derived from an EMBL/GenBank/DDBJ whole genome shotgun (WGS) entry which is preliminary data.</text>
</comment>
<protein>
    <recommendedName>
        <fullName evidence="9 10">Polyprenol-phosphate-mannose--protein mannosyltransferase</fullName>
        <ecNumber evidence="10">2.4.1.-</ecNumber>
    </recommendedName>
</protein>
<keyword evidence="4 10" id="KW-0328">Glycosyltransferase</keyword>
<feature type="transmembrane region" description="Helical" evidence="10">
    <location>
        <begin position="117"/>
        <end position="138"/>
    </location>
</feature>
<dbReference type="Pfam" id="PF02366">
    <property type="entry name" value="PMT"/>
    <property type="match status" value="1"/>
</dbReference>
<evidence type="ECO:0000256" key="4">
    <source>
        <dbReference type="ARBA" id="ARBA00022676"/>
    </source>
</evidence>
<dbReference type="UniPathway" id="UPA00378"/>
<dbReference type="GO" id="GO:0012505">
    <property type="term" value="C:endomembrane system"/>
    <property type="evidence" value="ECO:0007669"/>
    <property type="project" value="UniProtKB-SubCell"/>
</dbReference>
<dbReference type="GO" id="GO:0004169">
    <property type="term" value="F:dolichyl-phosphate-mannose-protein mannosyltransferase activity"/>
    <property type="evidence" value="ECO:0007669"/>
    <property type="project" value="UniProtKB-UniRule"/>
</dbReference>
<feature type="transmembrane region" description="Helical" evidence="10">
    <location>
        <begin position="216"/>
        <end position="234"/>
    </location>
</feature>
<evidence type="ECO:0000256" key="9">
    <source>
        <dbReference type="ARBA" id="ARBA00093617"/>
    </source>
</evidence>
<comment type="similarity">
    <text evidence="3 10">Belongs to the glycosyltransferase 39 family.</text>
</comment>
<evidence type="ECO:0000256" key="5">
    <source>
        <dbReference type="ARBA" id="ARBA00022679"/>
    </source>
</evidence>
<organism evidence="13 14">
    <name type="scientific">Homoserinimonas aerilata</name>
    <dbReference type="NCBI Taxonomy" id="1162970"/>
    <lineage>
        <taxon>Bacteria</taxon>
        <taxon>Bacillati</taxon>
        <taxon>Actinomycetota</taxon>
        <taxon>Actinomycetes</taxon>
        <taxon>Micrococcales</taxon>
        <taxon>Microbacteriaceae</taxon>
        <taxon>Homoserinimonas</taxon>
    </lineage>
</organism>
<name>A0A542YGJ1_9MICO</name>
<keyword evidence="14" id="KW-1185">Reference proteome</keyword>